<sequence length="142" mass="15910">MAYAYRKEGKHNEQARYSLLNEDDFVKFFSVKREDIVGITRCPSVGRLFPISAMTDVLYVSVGLGVLTGATPRSLEKFVDLALKCVEERVNRLTMSKVMKEIQNIMKMAGENPKANFASSAATYEGPNKGMNRPYTDESLCL</sequence>
<dbReference type="Gramene" id="PHT89302">
    <property type="protein sequence ID" value="PHT89302"/>
    <property type="gene ID" value="T459_04415"/>
</dbReference>
<keyword evidence="2" id="KW-1185">Reference proteome</keyword>
<name>A0A2G3A4Z2_CAPAN</name>
<gene>
    <name evidence="1" type="ORF">T459_04415</name>
</gene>
<dbReference type="EMBL" id="AYRZ02000002">
    <property type="protein sequence ID" value="PHT89302.1"/>
    <property type="molecule type" value="Genomic_DNA"/>
</dbReference>
<dbReference type="Proteomes" id="UP000222542">
    <property type="component" value="Unassembled WGS sequence"/>
</dbReference>
<accession>A0A2G3A4Z2</accession>
<dbReference type="AlphaFoldDB" id="A0A2G3A4Z2"/>
<reference evidence="1 2" key="1">
    <citation type="journal article" date="2014" name="Nat. Genet.">
        <title>Genome sequence of the hot pepper provides insights into the evolution of pungency in Capsicum species.</title>
        <authorList>
            <person name="Kim S."/>
            <person name="Park M."/>
            <person name="Yeom S.I."/>
            <person name="Kim Y.M."/>
            <person name="Lee J.M."/>
            <person name="Lee H.A."/>
            <person name="Seo E."/>
            <person name="Choi J."/>
            <person name="Cheong K."/>
            <person name="Kim K.T."/>
            <person name="Jung K."/>
            <person name="Lee G.W."/>
            <person name="Oh S.K."/>
            <person name="Bae C."/>
            <person name="Kim S.B."/>
            <person name="Lee H.Y."/>
            <person name="Kim S.Y."/>
            <person name="Kim M.S."/>
            <person name="Kang B.C."/>
            <person name="Jo Y.D."/>
            <person name="Yang H.B."/>
            <person name="Jeong H.J."/>
            <person name="Kang W.H."/>
            <person name="Kwon J.K."/>
            <person name="Shin C."/>
            <person name="Lim J.Y."/>
            <person name="Park J.H."/>
            <person name="Huh J.H."/>
            <person name="Kim J.S."/>
            <person name="Kim B.D."/>
            <person name="Cohen O."/>
            <person name="Paran I."/>
            <person name="Suh M.C."/>
            <person name="Lee S.B."/>
            <person name="Kim Y.K."/>
            <person name="Shin Y."/>
            <person name="Noh S.J."/>
            <person name="Park J."/>
            <person name="Seo Y.S."/>
            <person name="Kwon S.Y."/>
            <person name="Kim H.A."/>
            <person name="Park J.M."/>
            <person name="Kim H.J."/>
            <person name="Choi S.B."/>
            <person name="Bosland P.W."/>
            <person name="Reeves G."/>
            <person name="Jo S.H."/>
            <person name="Lee B.W."/>
            <person name="Cho H.T."/>
            <person name="Choi H.S."/>
            <person name="Lee M.S."/>
            <person name="Yu Y."/>
            <person name="Do Choi Y."/>
            <person name="Park B.S."/>
            <person name="van Deynze A."/>
            <person name="Ashrafi H."/>
            <person name="Hill T."/>
            <person name="Kim W.T."/>
            <person name="Pai H.S."/>
            <person name="Ahn H.K."/>
            <person name="Yeam I."/>
            <person name="Giovannoni J.J."/>
            <person name="Rose J.K."/>
            <person name="Sorensen I."/>
            <person name="Lee S.J."/>
            <person name="Kim R.W."/>
            <person name="Choi I.Y."/>
            <person name="Choi B.S."/>
            <person name="Lim J.S."/>
            <person name="Lee Y.H."/>
            <person name="Choi D."/>
        </authorList>
    </citation>
    <scope>NUCLEOTIDE SEQUENCE [LARGE SCALE GENOMIC DNA]</scope>
    <source>
        <strain evidence="2">cv. CM334</strain>
    </source>
</reference>
<evidence type="ECO:0000313" key="2">
    <source>
        <dbReference type="Proteomes" id="UP000222542"/>
    </source>
</evidence>
<protein>
    <submittedName>
        <fullName evidence="1">Uncharacterized protein</fullName>
    </submittedName>
</protein>
<dbReference type="SMR" id="A0A2G3A4Z2"/>
<organism evidence="1 2">
    <name type="scientific">Capsicum annuum</name>
    <name type="common">Capsicum pepper</name>
    <dbReference type="NCBI Taxonomy" id="4072"/>
    <lineage>
        <taxon>Eukaryota</taxon>
        <taxon>Viridiplantae</taxon>
        <taxon>Streptophyta</taxon>
        <taxon>Embryophyta</taxon>
        <taxon>Tracheophyta</taxon>
        <taxon>Spermatophyta</taxon>
        <taxon>Magnoliopsida</taxon>
        <taxon>eudicotyledons</taxon>
        <taxon>Gunneridae</taxon>
        <taxon>Pentapetalae</taxon>
        <taxon>asterids</taxon>
        <taxon>lamiids</taxon>
        <taxon>Solanales</taxon>
        <taxon>Solanaceae</taxon>
        <taxon>Solanoideae</taxon>
        <taxon>Capsiceae</taxon>
        <taxon>Capsicum</taxon>
    </lineage>
</organism>
<comment type="caution">
    <text evidence="1">The sequence shown here is derived from an EMBL/GenBank/DDBJ whole genome shotgun (WGS) entry which is preliminary data.</text>
</comment>
<proteinExistence type="predicted"/>
<reference evidence="1 2" key="2">
    <citation type="journal article" date="2017" name="Genome Biol.">
        <title>New reference genome sequences of hot pepper reveal the massive evolution of plant disease-resistance genes by retroduplication.</title>
        <authorList>
            <person name="Kim S."/>
            <person name="Park J."/>
            <person name="Yeom S.I."/>
            <person name="Kim Y.M."/>
            <person name="Seo E."/>
            <person name="Kim K.T."/>
            <person name="Kim M.S."/>
            <person name="Lee J.M."/>
            <person name="Cheong K."/>
            <person name="Shin H.S."/>
            <person name="Kim S.B."/>
            <person name="Han K."/>
            <person name="Lee J."/>
            <person name="Park M."/>
            <person name="Lee H.A."/>
            <person name="Lee H.Y."/>
            <person name="Lee Y."/>
            <person name="Oh S."/>
            <person name="Lee J.H."/>
            <person name="Choi E."/>
            <person name="Choi E."/>
            <person name="Lee S.E."/>
            <person name="Jeon J."/>
            <person name="Kim H."/>
            <person name="Choi G."/>
            <person name="Song H."/>
            <person name="Lee J."/>
            <person name="Lee S.C."/>
            <person name="Kwon J.K."/>
            <person name="Lee H.Y."/>
            <person name="Koo N."/>
            <person name="Hong Y."/>
            <person name="Kim R.W."/>
            <person name="Kang W.H."/>
            <person name="Huh J.H."/>
            <person name="Kang B.C."/>
            <person name="Yang T.J."/>
            <person name="Lee Y.H."/>
            <person name="Bennetzen J.L."/>
            <person name="Choi D."/>
        </authorList>
    </citation>
    <scope>NUCLEOTIDE SEQUENCE [LARGE SCALE GENOMIC DNA]</scope>
    <source>
        <strain evidence="2">cv. CM334</strain>
    </source>
</reference>
<evidence type="ECO:0000313" key="1">
    <source>
        <dbReference type="EMBL" id="PHT89302.1"/>
    </source>
</evidence>